<dbReference type="AlphaFoldDB" id="A0A9P9L876"/>
<evidence type="ECO:0000313" key="2">
    <source>
        <dbReference type="Proteomes" id="UP000736672"/>
    </source>
</evidence>
<dbReference type="Proteomes" id="UP000736672">
    <property type="component" value="Unassembled WGS sequence"/>
</dbReference>
<accession>A0A9P9L876</accession>
<protein>
    <submittedName>
        <fullName evidence="1">Uncharacterized protein</fullName>
    </submittedName>
</protein>
<organism evidence="1 2">
    <name type="scientific">Fusarium solani</name>
    <name type="common">Filamentous fungus</name>
    <dbReference type="NCBI Taxonomy" id="169388"/>
    <lineage>
        <taxon>Eukaryota</taxon>
        <taxon>Fungi</taxon>
        <taxon>Dikarya</taxon>
        <taxon>Ascomycota</taxon>
        <taxon>Pezizomycotina</taxon>
        <taxon>Sordariomycetes</taxon>
        <taxon>Hypocreomycetidae</taxon>
        <taxon>Hypocreales</taxon>
        <taxon>Nectriaceae</taxon>
        <taxon>Fusarium</taxon>
        <taxon>Fusarium solani species complex</taxon>
    </lineage>
</organism>
<gene>
    <name evidence="1" type="ORF">B0J15DRAFT_22472</name>
</gene>
<keyword evidence="2" id="KW-1185">Reference proteome</keyword>
<sequence length="218" mass="23843">MAKSFGTHSRISPTPALSTHLGIPHTLWALGPSPCSGSPRESSQHFLSRWGRHCRDRCSTMTLEARPIERHQGTSRQRHRPLPLPIVCSQTLPPTMPFSPRPWRTGRAHSQFCDSCAWKKGLLEGAYAGVGPAKASTAFRSDRRVPSTLTGSFPGPESYLSSQAPDNLAANTSFWRTFHIELELGNSIGSLISARAIPSSLIQAAPPYLALLFLVLIH</sequence>
<dbReference type="EMBL" id="JAGTJS010000001">
    <property type="protein sequence ID" value="KAH7275703.1"/>
    <property type="molecule type" value="Genomic_DNA"/>
</dbReference>
<evidence type="ECO:0000313" key="1">
    <source>
        <dbReference type="EMBL" id="KAH7275703.1"/>
    </source>
</evidence>
<reference evidence="1" key="1">
    <citation type="journal article" date="2021" name="Nat. Commun.">
        <title>Genetic determinants of endophytism in the Arabidopsis root mycobiome.</title>
        <authorList>
            <person name="Mesny F."/>
            <person name="Miyauchi S."/>
            <person name="Thiergart T."/>
            <person name="Pickel B."/>
            <person name="Atanasova L."/>
            <person name="Karlsson M."/>
            <person name="Huettel B."/>
            <person name="Barry K.W."/>
            <person name="Haridas S."/>
            <person name="Chen C."/>
            <person name="Bauer D."/>
            <person name="Andreopoulos W."/>
            <person name="Pangilinan J."/>
            <person name="LaButti K."/>
            <person name="Riley R."/>
            <person name="Lipzen A."/>
            <person name="Clum A."/>
            <person name="Drula E."/>
            <person name="Henrissat B."/>
            <person name="Kohler A."/>
            <person name="Grigoriev I.V."/>
            <person name="Martin F.M."/>
            <person name="Hacquard S."/>
        </authorList>
    </citation>
    <scope>NUCLEOTIDE SEQUENCE</scope>
    <source>
        <strain evidence="1">FSSC 5 MPI-SDFR-AT-0091</strain>
    </source>
</reference>
<comment type="caution">
    <text evidence="1">The sequence shown here is derived from an EMBL/GenBank/DDBJ whole genome shotgun (WGS) entry which is preliminary data.</text>
</comment>
<proteinExistence type="predicted"/>
<name>A0A9P9L876_FUSSL</name>